<dbReference type="SUPFAM" id="SSF53649">
    <property type="entry name" value="Alkaline phosphatase-like"/>
    <property type="match status" value="1"/>
</dbReference>
<dbReference type="PANTHER" id="PTHR10151">
    <property type="entry name" value="ECTONUCLEOTIDE PYROPHOSPHATASE/PHOSPHODIESTERASE"/>
    <property type="match status" value="1"/>
</dbReference>
<sequence length="666" mass="75552">MAENGVKAHFMMPSYPTVTFPNHYTIVTGLYPESHGIVANNFYDPDFNESFAINMKVKDGKWWGGEPIWHTLTRQNKTSATFFWPGSDFNITGHYPTYYRPFDKAVPFEERIDQVVEWLSLPDETRPDWVCVYLDEPDSTGHAFGPNTAQVDDILIRVDGMMNRLLSGLRRNDMEDKVNIIVLADHGMAHAGKEKYINLTDYDANIESSTTQITYGAFTMMNLKENVAIEDMLNKLSCPPGAPSIRAFPPEDLPTRFHYSYNSRIGDIVLDFDSGYYTTYNYTLDGEHGYDNHDSFMEALFIATGPDFKKGVLLEPFQNIEIYNLMCYLTEVEPAPNNGTEGALYAALLDPPELPEVPVEDLLVPEYPTILTEELLTMAQCRDNNLTEEEQQQLQEININQNEQLDLTLLHLPWGIPSSGNQSADVILLYHKDHVTGYSEKLKMPVWTSFTVNNPPQGTPRNESLWLSDVRLNISNTPTCESYLQEDLSMFPLFPPELSTNGSLDLIPYLVSNSVPLETTTRIMDYLADFLQQIQMKQKTSINVKLGPVFDNNADSLPDDFLNSTNLQVPSDLFMVITHCREVGVSIHNCGNDSLDAVSFIIPEKQTVDNNCKMDPDYTITMFLSTVHDVELATGLTFYPELEPSTRLQLALRIHRNVKETLMQKL</sequence>
<accession>A0AAW0SH37</accession>
<proteinExistence type="predicted"/>
<dbReference type="PANTHER" id="PTHR10151:SF114">
    <property type="entry name" value="ECTONUCLEOTIDE PYROPHOSPHATASE_PHOSPHODIESTERASE C27A7.3"/>
    <property type="match status" value="1"/>
</dbReference>
<keyword evidence="1" id="KW-0378">Hydrolase</keyword>
<organism evidence="4 5">
    <name type="scientific">Scylla paramamosain</name>
    <name type="common">Mud crab</name>
    <dbReference type="NCBI Taxonomy" id="85552"/>
    <lineage>
        <taxon>Eukaryota</taxon>
        <taxon>Metazoa</taxon>
        <taxon>Ecdysozoa</taxon>
        <taxon>Arthropoda</taxon>
        <taxon>Crustacea</taxon>
        <taxon>Multicrustacea</taxon>
        <taxon>Malacostraca</taxon>
        <taxon>Eumalacostraca</taxon>
        <taxon>Eucarida</taxon>
        <taxon>Decapoda</taxon>
        <taxon>Pleocyemata</taxon>
        <taxon>Brachyura</taxon>
        <taxon>Eubrachyura</taxon>
        <taxon>Portunoidea</taxon>
        <taxon>Portunidae</taxon>
        <taxon>Portuninae</taxon>
        <taxon>Scylla</taxon>
    </lineage>
</organism>
<reference evidence="4 5" key="1">
    <citation type="submission" date="2023-03" db="EMBL/GenBank/DDBJ databases">
        <title>High-quality genome of Scylla paramamosain provides insights in environmental adaptation.</title>
        <authorList>
            <person name="Zhang L."/>
        </authorList>
    </citation>
    <scope>NUCLEOTIDE SEQUENCE [LARGE SCALE GENOMIC DNA]</scope>
    <source>
        <strain evidence="4">LZ_2023a</strain>
        <tissue evidence="4">Muscle</tissue>
    </source>
</reference>
<dbReference type="InterPro" id="IPR017850">
    <property type="entry name" value="Alkaline_phosphatase_core_sf"/>
</dbReference>
<gene>
    <name evidence="4" type="ORF">O3P69_010533</name>
</gene>
<feature type="domain" description="ENPP1-3/EXOG-like endonuclease/phosphodiesterase" evidence="3">
    <location>
        <begin position="431"/>
        <end position="645"/>
    </location>
</feature>
<dbReference type="SUPFAM" id="SSF54060">
    <property type="entry name" value="His-Me finger endonucleases"/>
    <property type="match status" value="1"/>
</dbReference>
<evidence type="ECO:0000313" key="4">
    <source>
        <dbReference type="EMBL" id="KAK8374690.1"/>
    </source>
</evidence>
<dbReference type="Pfam" id="PF01223">
    <property type="entry name" value="Endonuclease_NS"/>
    <property type="match status" value="1"/>
</dbReference>
<evidence type="ECO:0000256" key="1">
    <source>
        <dbReference type="ARBA" id="ARBA00022801"/>
    </source>
</evidence>
<dbReference type="AlphaFoldDB" id="A0AAW0SH37"/>
<dbReference type="InterPro" id="IPR044929">
    <property type="entry name" value="DNA/RNA_non-sp_Endonuclease_sf"/>
</dbReference>
<evidence type="ECO:0000256" key="2">
    <source>
        <dbReference type="ARBA" id="ARBA00023180"/>
    </source>
</evidence>
<dbReference type="Pfam" id="PF01663">
    <property type="entry name" value="Phosphodiest"/>
    <property type="match status" value="1"/>
</dbReference>
<name>A0AAW0SH37_SCYPA</name>
<dbReference type="GO" id="GO:0016787">
    <property type="term" value="F:hydrolase activity"/>
    <property type="evidence" value="ECO:0007669"/>
    <property type="project" value="UniProtKB-KW"/>
</dbReference>
<dbReference type="Gene3D" id="3.30.1360.180">
    <property type="match status" value="1"/>
</dbReference>
<dbReference type="GO" id="GO:0003676">
    <property type="term" value="F:nucleic acid binding"/>
    <property type="evidence" value="ECO:0007669"/>
    <property type="project" value="InterPro"/>
</dbReference>
<dbReference type="CDD" id="cd16018">
    <property type="entry name" value="Enpp"/>
    <property type="match status" value="1"/>
</dbReference>
<dbReference type="InterPro" id="IPR044925">
    <property type="entry name" value="His-Me_finger_sf"/>
</dbReference>
<dbReference type="InterPro" id="IPR001604">
    <property type="entry name" value="Endo_G_ENPP1-like_dom"/>
</dbReference>
<dbReference type="InterPro" id="IPR002591">
    <property type="entry name" value="Phosphodiest/P_Trfase"/>
</dbReference>
<dbReference type="GO" id="GO:0046872">
    <property type="term" value="F:metal ion binding"/>
    <property type="evidence" value="ECO:0007669"/>
    <property type="project" value="InterPro"/>
</dbReference>
<evidence type="ECO:0000313" key="5">
    <source>
        <dbReference type="Proteomes" id="UP001487740"/>
    </source>
</evidence>
<evidence type="ECO:0000259" key="3">
    <source>
        <dbReference type="SMART" id="SM00477"/>
    </source>
</evidence>
<keyword evidence="2" id="KW-0325">Glycoprotein</keyword>
<dbReference type="Gene3D" id="3.40.720.10">
    <property type="entry name" value="Alkaline Phosphatase, subunit A"/>
    <property type="match status" value="1"/>
</dbReference>
<dbReference type="SMART" id="SM00477">
    <property type="entry name" value="NUC"/>
    <property type="match status" value="1"/>
</dbReference>
<keyword evidence="5" id="KW-1185">Reference proteome</keyword>
<dbReference type="Gene3D" id="3.40.570.10">
    <property type="entry name" value="Extracellular Endonuclease, subunit A"/>
    <property type="match status" value="1"/>
</dbReference>
<comment type="caution">
    <text evidence="4">The sequence shown here is derived from an EMBL/GenBank/DDBJ whole genome shotgun (WGS) entry which is preliminary data.</text>
</comment>
<protein>
    <recommendedName>
        <fullName evidence="3">ENPP1-3/EXOG-like endonuclease/phosphodiesterase domain-containing protein</fullName>
    </recommendedName>
</protein>
<dbReference type="InterPro" id="IPR020821">
    <property type="entry name" value="ENPP1-3/EXOG-like_nuc-like"/>
</dbReference>
<dbReference type="Proteomes" id="UP001487740">
    <property type="component" value="Unassembled WGS sequence"/>
</dbReference>
<dbReference type="EMBL" id="JARAKH010000245">
    <property type="protein sequence ID" value="KAK8374690.1"/>
    <property type="molecule type" value="Genomic_DNA"/>
</dbReference>